<dbReference type="InterPro" id="IPR017946">
    <property type="entry name" value="PLC-like_Pdiesterase_TIM-brl"/>
</dbReference>
<dbReference type="PANTHER" id="PTHR46211">
    <property type="entry name" value="GLYCEROPHOSPHORYL DIESTER PHOSPHODIESTERASE"/>
    <property type="match status" value="1"/>
</dbReference>
<dbReference type="GO" id="GO:0008081">
    <property type="term" value="F:phosphoric diester hydrolase activity"/>
    <property type="evidence" value="ECO:0007669"/>
    <property type="project" value="InterPro"/>
</dbReference>
<dbReference type="GO" id="GO:0006629">
    <property type="term" value="P:lipid metabolic process"/>
    <property type="evidence" value="ECO:0007669"/>
    <property type="project" value="InterPro"/>
</dbReference>
<sequence>MDTPTATASAATSSGATTSGSAATAPRGVLGRTWADRVRDASIAHADVAGTPLVTDRPWIIAHRGYSAAAPENTLAAVDAARMIGADWIEVDLHVSADGTPIVIHDQSVDRTTDGSGQVARLDDDALSRLDAGSWAGPGFAGQRLPKLDTLLTDVSAKGGRLLLELKGEWSPGAVASVAGSIIDAGMADRTLVQSFAPGTLAHLRDIAPMVERCLLRTVPREEDMAVVEELQAIAYNPSVRGFFLRRAVVDQFLDSGCGVFVWTVDDPSSWEKLLGAGVQGIITNRPATLQGFITAKFEALP</sequence>
<comment type="caution">
    <text evidence="3">The sequence shown here is derived from an EMBL/GenBank/DDBJ whole genome shotgun (WGS) entry which is preliminary data.</text>
</comment>
<organism evidence="3 4">
    <name type="scientific">Brevibacterium senegalense</name>
    <dbReference type="NCBI Taxonomy" id="1033736"/>
    <lineage>
        <taxon>Bacteria</taxon>
        <taxon>Bacillati</taxon>
        <taxon>Actinomycetota</taxon>
        <taxon>Actinomycetes</taxon>
        <taxon>Micrococcales</taxon>
        <taxon>Brevibacteriaceae</taxon>
        <taxon>Brevibacterium</taxon>
    </lineage>
</organism>
<reference evidence="3" key="1">
    <citation type="journal article" date="2021" name="PeerJ">
        <title>Extensive microbial diversity within the chicken gut microbiome revealed by metagenomics and culture.</title>
        <authorList>
            <person name="Gilroy R."/>
            <person name="Ravi A."/>
            <person name="Getino M."/>
            <person name="Pursley I."/>
            <person name="Horton D.L."/>
            <person name="Alikhan N.F."/>
            <person name="Baker D."/>
            <person name="Gharbi K."/>
            <person name="Hall N."/>
            <person name="Watson M."/>
            <person name="Adriaenssens E.M."/>
            <person name="Foster-Nyarko E."/>
            <person name="Jarju S."/>
            <person name="Secka A."/>
            <person name="Antonio M."/>
            <person name="Oren A."/>
            <person name="Chaudhuri R.R."/>
            <person name="La Ragione R."/>
            <person name="Hildebrand F."/>
            <person name="Pallen M.J."/>
        </authorList>
    </citation>
    <scope>NUCLEOTIDE SEQUENCE</scope>
    <source>
        <strain evidence="3">ChiGjej5B5-7349</strain>
    </source>
</reference>
<dbReference type="Pfam" id="PF03009">
    <property type="entry name" value="GDPD"/>
    <property type="match status" value="1"/>
</dbReference>
<proteinExistence type="predicted"/>
<dbReference type="PANTHER" id="PTHR46211:SF14">
    <property type="entry name" value="GLYCEROPHOSPHODIESTER PHOSPHODIESTERASE"/>
    <property type="match status" value="1"/>
</dbReference>
<evidence type="ECO:0000259" key="2">
    <source>
        <dbReference type="PROSITE" id="PS51704"/>
    </source>
</evidence>
<dbReference type="Gene3D" id="3.20.20.190">
    <property type="entry name" value="Phosphatidylinositol (PI) phosphodiesterase"/>
    <property type="match status" value="1"/>
</dbReference>
<dbReference type="Proteomes" id="UP000784435">
    <property type="component" value="Unassembled WGS sequence"/>
</dbReference>
<gene>
    <name evidence="3" type="ORF">K8V08_07305</name>
</gene>
<reference evidence="3" key="2">
    <citation type="submission" date="2021-09" db="EMBL/GenBank/DDBJ databases">
        <authorList>
            <person name="Gilroy R."/>
        </authorList>
    </citation>
    <scope>NUCLEOTIDE SEQUENCE</scope>
    <source>
        <strain evidence="3">ChiGjej5B5-7349</strain>
    </source>
</reference>
<name>A0A921SNS0_9MICO</name>
<evidence type="ECO:0000313" key="3">
    <source>
        <dbReference type="EMBL" id="HJG80203.1"/>
    </source>
</evidence>
<dbReference type="EMBL" id="DYUK01000154">
    <property type="protein sequence ID" value="HJG80203.1"/>
    <property type="molecule type" value="Genomic_DNA"/>
</dbReference>
<dbReference type="SUPFAM" id="SSF51695">
    <property type="entry name" value="PLC-like phosphodiesterases"/>
    <property type="match status" value="1"/>
</dbReference>
<accession>A0A921SNS0</accession>
<evidence type="ECO:0000313" key="4">
    <source>
        <dbReference type="Proteomes" id="UP000784435"/>
    </source>
</evidence>
<feature type="region of interest" description="Disordered" evidence="1">
    <location>
        <begin position="1"/>
        <end position="24"/>
    </location>
</feature>
<dbReference type="AlphaFoldDB" id="A0A921SNS0"/>
<dbReference type="InterPro" id="IPR030395">
    <property type="entry name" value="GP_PDE_dom"/>
</dbReference>
<dbReference type="PROSITE" id="PS51704">
    <property type="entry name" value="GP_PDE"/>
    <property type="match status" value="1"/>
</dbReference>
<evidence type="ECO:0000256" key="1">
    <source>
        <dbReference type="SAM" id="MobiDB-lite"/>
    </source>
</evidence>
<feature type="domain" description="GP-PDE" evidence="2">
    <location>
        <begin position="58"/>
        <end position="294"/>
    </location>
</feature>
<protein>
    <submittedName>
        <fullName evidence="3">Glycerophosphodiester phosphodiesterase</fullName>
    </submittedName>
</protein>